<feature type="signal peptide" evidence="1">
    <location>
        <begin position="1"/>
        <end position="24"/>
    </location>
</feature>
<dbReference type="InterPro" id="IPR005184">
    <property type="entry name" value="DUF306_Meta_HslJ"/>
</dbReference>
<dbReference type="InterPro" id="IPR053147">
    <property type="entry name" value="Hsp_HslJ-like"/>
</dbReference>
<feature type="domain" description="DUF4377" evidence="3">
    <location>
        <begin position="36"/>
        <end position="114"/>
    </location>
</feature>
<evidence type="ECO:0000313" key="5">
    <source>
        <dbReference type="Proteomes" id="UP001597414"/>
    </source>
</evidence>
<dbReference type="RefSeq" id="WP_380804818.1">
    <property type="nucleotide sequence ID" value="NZ_JBHUIV010000020.1"/>
</dbReference>
<name>A0ABW5BCW3_9BACT</name>
<dbReference type="Proteomes" id="UP001597414">
    <property type="component" value="Unassembled WGS sequence"/>
</dbReference>
<dbReference type="InterPro" id="IPR025485">
    <property type="entry name" value="DUF4377"/>
</dbReference>
<evidence type="ECO:0000259" key="2">
    <source>
        <dbReference type="Pfam" id="PF03724"/>
    </source>
</evidence>
<protein>
    <submittedName>
        <fullName evidence="4">DUF4377 domain-containing protein</fullName>
    </submittedName>
</protein>
<feature type="domain" description="DUF306" evidence="2">
    <location>
        <begin position="125"/>
        <end position="227"/>
    </location>
</feature>
<accession>A0ABW5BCW3</accession>
<dbReference type="InterPro" id="IPR038670">
    <property type="entry name" value="HslJ-like_sf"/>
</dbReference>
<dbReference type="EMBL" id="JBHUIV010000020">
    <property type="protein sequence ID" value="MFD2203031.1"/>
    <property type="molecule type" value="Genomic_DNA"/>
</dbReference>
<keyword evidence="1" id="KW-0732">Signal</keyword>
<dbReference type="PANTHER" id="PTHR35535">
    <property type="entry name" value="HEAT SHOCK PROTEIN HSLJ"/>
    <property type="match status" value="1"/>
</dbReference>
<organism evidence="4 5">
    <name type="scientific">Shivajiella indica</name>
    <dbReference type="NCBI Taxonomy" id="872115"/>
    <lineage>
        <taxon>Bacteria</taxon>
        <taxon>Pseudomonadati</taxon>
        <taxon>Bacteroidota</taxon>
        <taxon>Cytophagia</taxon>
        <taxon>Cytophagales</taxon>
        <taxon>Cyclobacteriaceae</taxon>
        <taxon>Shivajiella</taxon>
    </lineage>
</organism>
<gene>
    <name evidence="4" type="ORF">ACFSKV_15755</name>
</gene>
<sequence length="233" mass="26196">MRGLITIGLSILLLAMMSCNSTKLTENNSGEEKVYWVNSSKVPCEGVAPMSCLQVQESETIEEGKWKFFYSNIEGFDYVPGNIYRIKVKVQKIQGTIPADASSLHYQLVEVMEKYTDLTLRLTNIWLVKEAGDLLNPKGAKGDLTFEINAGERKFYGYSGCNTFRGTIASITDKEIKFGPLASTRMACGEEEMKLETKIMQDLEKVSQYHLEGNYLSLMDSDKNVLIKLLNVD</sequence>
<dbReference type="Pfam" id="PF14302">
    <property type="entry name" value="DUF4377"/>
    <property type="match status" value="1"/>
</dbReference>
<dbReference type="PANTHER" id="PTHR35535:SF2">
    <property type="entry name" value="DUF306 DOMAIN-CONTAINING PROTEIN"/>
    <property type="match status" value="1"/>
</dbReference>
<comment type="caution">
    <text evidence="4">The sequence shown here is derived from an EMBL/GenBank/DDBJ whole genome shotgun (WGS) entry which is preliminary data.</text>
</comment>
<proteinExistence type="predicted"/>
<dbReference type="PROSITE" id="PS51257">
    <property type="entry name" value="PROKAR_LIPOPROTEIN"/>
    <property type="match status" value="1"/>
</dbReference>
<dbReference type="Gene3D" id="2.40.128.270">
    <property type="match status" value="1"/>
</dbReference>
<evidence type="ECO:0000256" key="1">
    <source>
        <dbReference type="SAM" id="SignalP"/>
    </source>
</evidence>
<evidence type="ECO:0000259" key="3">
    <source>
        <dbReference type="Pfam" id="PF14302"/>
    </source>
</evidence>
<keyword evidence="5" id="KW-1185">Reference proteome</keyword>
<reference evidence="5" key="1">
    <citation type="journal article" date="2019" name="Int. J. Syst. Evol. Microbiol.">
        <title>The Global Catalogue of Microorganisms (GCM) 10K type strain sequencing project: providing services to taxonomists for standard genome sequencing and annotation.</title>
        <authorList>
            <consortium name="The Broad Institute Genomics Platform"/>
            <consortium name="The Broad Institute Genome Sequencing Center for Infectious Disease"/>
            <person name="Wu L."/>
            <person name="Ma J."/>
        </authorList>
    </citation>
    <scope>NUCLEOTIDE SEQUENCE [LARGE SCALE GENOMIC DNA]</scope>
    <source>
        <strain evidence="5">KCTC 19812</strain>
    </source>
</reference>
<evidence type="ECO:0000313" key="4">
    <source>
        <dbReference type="EMBL" id="MFD2203031.1"/>
    </source>
</evidence>
<feature type="chain" id="PRO_5045655020" evidence="1">
    <location>
        <begin position="25"/>
        <end position="233"/>
    </location>
</feature>
<dbReference type="Pfam" id="PF03724">
    <property type="entry name" value="META"/>
    <property type="match status" value="1"/>
</dbReference>